<dbReference type="PANTHER" id="PTHR18444:SF9">
    <property type="entry name" value="UPF0538 PROTEIN C2ORF76"/>
    <property type="match status" value="1"/>
</dbReference>
<dbReference type="AlphaFoldDB" id="A0A058ZG09"/>
<keyword evidence="4" id="KW-1185">Reference proteome</keyword>
<dbReference type="EMBL" id="KB932201">
    <property type="protein sequence ID" value="KCV73330.1"/>
    <property type="molecule type" value="Genomic_DNA"/>
</dbReference>
<evidence type="ECO:0000313" key="3">
    <source>
        <dbReference type="EMBL" id="KCV73330.1"/>
    </source>
</evidence>
<dbReference type="PANTHER" id="PTHR18444">
    <property type="entry name" value="UPF0538 FAMILY MEMBER"/>
    <property type="match status" value="1"/>
</dbReference>
<sequence>MSSDSSASAGTPVPPMMTSQMNSESAILTIRVIRSITFRNSRNLILRNINLKTTTGRDLLEMSLAAIATESAFRPFRTITFDTLKIYHTAHMSKKGDLIINTGSEHLVLDPHMSLWDSGVRNESEISLYNKAMYLEYLADPRQLWE</sequence>
<dbReference type="OrthoDB" id="937at2759"/>
<evidence type="ECO:0000256" key="1">
    <source>
        <dbReference type="ARBA" id="ARBA00007176"/>
    </source>
</evidence>
<accession>A0A058ZG09</accession>
<evidence type="ECO:0000313" key="4">
    <source>
        <dbReference type="Proteomes" id="UP000030693"/>
    </source>
</evidence>
<comment type="similarity">
    <text evidence="1">Belongs to the UPF0538 family.</text>
</comment>
<evidence type="ECO:0000256" key="2">
    <source>
        <dbReference type="SAM" id="MobiDB-lite"/>
    </source>
</evidence>
<name>A0A058ZG09_FONAL</name>
<dbReference type="OMA" id="YRNVKNH"/>
<gene>
    <name evidence="3" type="ORF">H696_00871</name>
</gene>
<dbReference type="eggNOG" id="KOG4147">
    <property type="taxonomic scope" value="Eukaryota"/>
</dbReference>
<dbReference type="Pfam" id="PF10209">
    <property type="entry name" value="DUF2340"/>
    <property type="match status" value="1"/>
</dbReference>
<protein>
    <submittedName>
        <fullName evidence="3">Uncharacterized protein</fullName>
    </submittedName>
</protein>
<proteinExistence type="inferred from homology"/>
<organism evidence="3">
    <name type="scientific">Fonticula alba</name>
    <name type="common">Slime mold</name>
    <dbReference type="NCBI Taxonomy" id="691883"/>
    <lineage>
        <taxon>Eukaryota</taxon>
        <taxon>Rotosphaerida</taxon>
        <taxon>Fonticulaceae</taxon>
        <taxon>Fonticula</taxon>
    </lineage>
</organism>
<dbReference type="InterPro" id="IPR018794">
    <property type="entry name" value="UPF0538"/>
</dbReference>
<reference evidence="3" key="1">
    <citation type="submission" date="2013-04" db="EMBL/GenBank/DDBJ databases">
        <title>The Genome Sequence of Fonticula alba ATCC 38817.</title>
        <authorList>
            <consortium name="The Broad Institute Genomics Platform"/>
            <person name="Russ C."/>
            <person name="Cuomo C."/>
            <person name="Burger G."/>
            <person name="Gray M.W."/>
            <person name="Holland P.W.H."/>
            <person name="King N."/>
            <person name="Lang F.B.F."/>
            <person name="Roger A.J."/>
            <person name="Ruiz-Trillo I."/>
            <person name="Brown M."/>
            <person name="Walker B."/>
            <person name="Young S."/>
            <person name="Zeng Q."/>
            <person name="Gargeya S."/>
            <person name="Fitzgerald M."/>
            <person name="Haas B."/>
            <person name="Abouelleil A."/>
            <person name="Allen A.W."/>
            <person name="Alvarado L."/>
            <person name="Arachchi H.M."/>
            <person name="Berlin A.M."/>
            <person name="Chapman S.B."/>
            <person name="Gainer-Dewar J."/>
            <person name="Goldberg J."/>
            <person name="Griggs A."/>
            <person name="Gujja S."/>
            <person name="Hansen M."/>
            <person name="Howarth C."/>
            <person name="Imamovic A."/>
            <person name="Ireland A."/>
            <person name="Larimer J."/>
            <person name="McCowan C."/>
            <person name="Murphy C."/>
            <person name="Pearson M."/>
            <person name="Poon T.W."/>
            <person name="Priest M."/>
            <person name="Roberts A."/>
            <person name="Saif S."/>
            <person name="Shea T."/>
            <person name="Sisk P."/>
            <person name="Sykes S."/>
            <person name="Wortman J."/>
            <person name="Nusbaum C."/>
            <person name="Birren B."/>
        </authorList>
    </citation>
    <scope>NUCLEOTIDE SEQUENCE [LARGE SCALE GENOMIC DNA]</scope>
    <source>
        <strain evidence="3">ATCC 38817</strain>
    </source>
</reference>
<feature type="region of interest" description="Disordered" evidence="2">
    <location>
        <begin position="1"/>
        <end position="20"/>
    </location>
</feature>
<dbReference type="RefSeq" id="XP_009493031.1">
    <property type="nucleotide sequence ID" value="XM_009494756.1"/>
</dbReference>
<dbReference type="GeneID" id="20525596"/>
<dbReference type="Proteomes" id="UP000030693">
    <property type="component" value="Unassembled WGS sequence"/>
</dbReference>